<keyword evidence="3" id="KW-1185">Reference proteome</keyword>
<evidence type="ECO:0000313" key="2">
    <source>
        <dbReference type="EMBL" id="MDP9728008.1"/>
    </source>
</evidence>
<dbReference type="EMBL" id="JAURUO010000004">
    <property type="protein sequence ID" value="MDP9728008.1"/>
    <property type="molecule type" value="Genomic_DNA"/>
</dbReference>
<feature type="signal peptide" evidence="1">
    <location>
        <begin position="1"/>
        <end position="25"/>
    </location>
</feature>
<accession>A0ABT9LUT3</accession>
<keyword evidence="1" id="KW-0732">Signal</keyword>
<dbReference type="PROSITE" id="PS51257">
    <property type="entry name" value="PROKAR_LIPOPROTEIN"/>
    <property type="match status" value="1"/>
</dbReference>
<name>A0ABT9LUT3_9BACL</name>
<protein>
    <submittedName>
        <fullName evidence="2">Uncharacterized protein YceK</fullName>
    </submittedName>
</protein>
<evidence type="ECO:0000256" key="1">
    <source>
        <dbReference type="SAM" id="SignalP"/>
    </source>
</evidence>
<organism evidence="2 3">
    <name type="scientific">Alicyclobacillus tolerans</name>
    <dbReference type="NCBI Taxonomy" id="90970"/>
    <lineage>
        <taxon>Bacteria</taxon>
        <taxon>Bacillati</taxon>
        <taxon>Bacillota</taxon>
        <taxon>Bacilli</taxon>
        <taxon>Bacillales</taxon>
        <taxon>Alicyclobacillaceae</taxon>
        <taxon>Alicyclobacillus</taxon>
    </lineage>
</organism>
<dbReference type="Proteomes" id="UP001229209">
    <property type="component" value="Unassembled WGS sequence"/>
</dbReference>
<proteinExistence type="predicted"/>
<reference evidence="2 3" key="1">
    <citation type="submission" date="2023-07" db="EMBL/GenBank/DDBJ databases">
        <title>Genomic Encyclopedia of Type Strains, Phase IV (KMG-IV): sequencing the most valuable type-strain genomes for metagenomic binning, comparative biology and taxonomic classification.</title>
        <authorList>
            <person name="Goeker M."/>
        </authorList>
    </citation>
    <scope>NUCLEOTIDE SEQUENCE [LARGE SCALE GENOMIC DNA]</scope>
    <source>
        <strain evidence="2 3">DSM 25924</strain>
    </source>
</reference>
<sequence length="57" mass="6104">MKKFLLSSTVLVAIWLTGCGTPLTAKSQIATHTTSTIGKSSITTEATQNASFSQEWE</sequence>
<gene>
    <name evidence="2" type="ORF">J2S04_000939</name>
</gene>
<comment type="caution">
    <text evidence="2">The sequence shown here is derived from an EMBL/GenBank/DDBJ whole genome shotgun (WGS) entry which is preliminary data.</text>
</comment>
<dbReference type="RefSeq" id="WP_306953569.1">
    <property type="nucleotide sequence ID" value="NZ_JAURUO010000004.1"/>
</dbReference>
<feature type="chain" id="PRO_5047021361" evidence="1">
    <location>
        <begin position="26"/>
        <end position="57"/>
    </location>
</feature>
<evidence type="ECO:0000313" key="3">
    <source>
        <dbReference type="Proteomes" id="UP001229209"/>
    </source>
</evidence>